<name>A0A655A3E7_MYCTX</name>
<sequence length="107" mass="10798">MVINGSLRRNGSRKSPIEPASGSRARIGEMVFAARSTLPVMLAMGSEGMLIGGTVNGPRPTVASVISTCTAGTGTGATCSGPTPPIACTVTGNWEIVGPTRTPTRPS</sequence>
<evidence type="ECO:0000313" key="2">
    <source>
        <dbReference type="Proteomes" id="UP000048948"/>
    </source>
</evidence>
<dbReference type="Proteomes" id="UP000048948">
    <property type="component" value="Unassembled WGS sequence"/>
</dbReference>
<dbReference type="EMBL" id="CNGE01000036">
    <property type="protein sequence ID" value="CKR67092.1"/>
    <property type="molecule type" value="Genomic_DNA"/>
</dbReference>
<organism evidence="1 2">
    <name type="scientific">Mycobacterium tuberculosis</name>
    <dbReference type="NCBI Taxonomy" id="1773"/>
    <lineage>
        <taxon>Bacteria</taxon>
        <taxon>Bacillati</taxon>
        <taxon>Actinomycetota</taxon>
        <taxon>Actinomycetes</taxon>
        <taxon>Mycobacteriales</taxon>
        <taxon>Mycobacteriaceae</taxon>
        <taxon>Mycobacterium</taxon>
        <taxon>Mycobacterium tuberculosis complex</taxon>
    </lineage>
</organism>
<gene>
    <name evidence="1" type="ORF">ERS027646_00378</name>
</gene>
<proteinExistence type="predicted"/>
<evidence type="ECO:0000313" key="1">
    <source>
        <dbReference type="EMBL" id="CKR67092.1"/>
    </source>
</evidence>
<reference evidence="1 2" key="1">
    <citation type="submission" date="2015-03" db="EMBL/GenBank/DDBJ databases">
        <authorList>
            <consortium name="Pathogen Informatics"/>
        </authorList>
    </citation>
    <scope>NUCLEOTIDE SEQUENCE [LARGE SCALE GENOMIC DNA]</scope>
    <source>
        <strain evidence="1 2">Bir 172</strain>
    </source>
</reference>
<protein>
    <submittedName>
        <fullName evidence="1">Uncharacterized protein</fullName>
    </submittedName>
</protein>
<dbReference type="AlphaFoldDB" id="A0A655A3E7"/>
<accession>A0A655A3E7</accession>